<proteinExistence type="predicted"/>
<name>B5D1J5_PHOPM</name>
<evidence type="ECO:0000313" key="1">
    <source>
        <dbReference type="EMBL" id="EDY94437.1"/>
    </source>
</evidence>
<dbReference type="HOGENOM" id="CLU_3229804_0_0_10"/>
<dbReference type="Proteomes" id="UP000003452">
    <property type="component" value="Unassembled WGS sequence"/>
</dbReference>
<reference evidence="1 2" key="1">
    <citation type="submission" date="2008-08" db="EMBL/GenBank/DDBJ databases">
        <title>Draft genome sequence of Bacteroides plebeius (DSM 17135).</title>
        <authorList>
            <person name="Sudarsanam P."/>
            <person name="Ley R."/>
            <person name="Guruge J."/>
            <person name="Turnbaugh P.J."/>
            <person name="Mahowald M."/>
            <person name="Liep D."/>
            <person name="Gordon J."/>
        </authorList>
    </citation>
    <scope>NUCLEOTIDE SEQUENCE [LARGE SCALE GENOMIC DNA]</scope>
    <source>
        <strain evidence="2">DSM 17135 / JCM 12973 / M2</strain>
    </source>
</reference>
<gene>
    <name evidence="1" type="ORF">BACPLE_02838</name>
</gene>
<comment type="caution">
    <text evidence="1">The sequence shown here is derived from an EMBL/GenBank/DDBJ whole genome shotgun (WGS) entry which is preliminary data.</text>
</comment>
<dbReference type="EMBL" id="ABQC02000023">
    <property type="protein sequence ID" value="EDY94437.1"/>
    <property type="molecule type" value="Genomic_DNA"/>
</dbReference>
<reference evidence="1 2" key="2">
    <citation type="submission" date="2008-08" db="EMBL/GenBank/DDBJ databases">
        <authorList>
            <person name="Fulton L."/>
            <person name="Clifton S."/>
            <person name="Fulton B."/>
            <person name="Xu J."/>
            <person name="Minx P."/>
            <person name="Pepin K.H."/>
            <person name="Johnson M."/>
            <person name="Thiruvilangam P."/>
            <person name="Bhonagiri V."/>
            <person name="Nash W.E."/>
            <person name="Mardis E.R."/>
            <person name="Wilson R.K."/>
        </authorList>
    </citation>
    <scope>NUCLEOTIDE SEQUENCE [LARGE SCALE GENOMIC DNA]</scope>
    <source>
        <strain evidence="2">DSM 17135 / JCM 12973 / M2</strain>
    </source>
</reference>
<protein>
    <submittedName>
        <fullName evidence="1">Uncharacterized protein</fullName>
    </submittedName>
</protein>
<evidence type="ECO:0000313" key="2">
    <source>
        <dbReference type="Proteomes" id="UP000003452"/>
    </source>
</evidence>
<organism evidence="1 2">
    <name type="scientific">Phocaeicola plebeius (strain DSM 17135 / JCM 12973 / CCUG 54634 / M2)</name>
    <name type="common">Bacteroides plebeius</name>
    <dbReference type="NCBI Taxonomy" id="484018"/>
    <lineage>
        <taxon>Bacteria</taxon>
        <taxon>Pseudomonadati</taxon>
        <taxon>Bacteroidota</taxon>
        <taxon>Bacteroidia</taxon>
        <taxon>Bacteroidales</taxon>
        <taxon>Bacteroidaceae</taxon>
        <taxon>Phocaeicola</taxon>
    </lineage>
</organism>
<sequence length="43" mass="5335">MFFLFNLNHKFTNNPFLRIVHLQKYVYPQNTAPYFELFSIFAY</sequence>
<accession>B5D1J5</accession>
<dbReference type="AlphaFoldDB" id="B5D1J5"/>